<comment type="caution">
    <text evidence="4">The sequence shown here is derived from an EMBL/GenBank/DDBJ whole genome shotgun (WGS) entry which is preliminary data.</text>
</comment>
<protein>
    <submittedName>
        <fullName evidence="4">Uncharacterized protein DUF4785</fullName>
    </submittedName>
</protein>
<organism evidence="4 5">
    <name type="scientific">Fulvimonas soli</name>
    <dbReference type="NCBI Taxonomy" id="155197"/>
    <lineage>
        <taxon>Bacteria</taxon>
        <taxon>Pseudomonadati</taxon>
        <taxon>Pseudomonadota</taxon>
        <taxon>Gammaproteobacteria</taxon>
        <taxon>Lysobacterales</taxon>
        <taxon>Rhodanobacteraceae</taxon>
        <taxon>Fulvimonas</taxon>
    </lineage>
</organism>
<evidence type="ECO:0000256" key="1">
    <source>
        <dbReference type="SAM" id="SignalP"/>
    </source>
</evidence>
<dbReference type="Gene3D" id="2.60.40.3870">
    <property type="entry name" value="Uncharacterised protein PF16024, DUF4785"/>
    <property type="match status" value="1"/>
</dbReference>
<dbReference type="InterPro" id="IPR031979">
    <property type="entry name" value="DUF4785_N"/>
</dbReference>
<evidence type="ECO:0000313" key="4">
    <source>
        <dbReference type="EMBL" id="PWK89795.1"/>
    </source>
</evidence>
<gene>
    <name evidence="4" type="ORF">C7456_104147</name>
</gene>
<name>A0A316I9R6_9GAMM</name>
<dbReference type="InterPro" id="IPR048295">
    <property type="entry name" value="DUF4785_C"/>
</dbReference>
<proteinExistence type="predicted"/>
<keyword evidence="1" id="KW-0732">Signal</keyword>
<feature type="chain" id="PRO_5016347966" evidence="1">
    <location>
        <begin position="23"/>
        <end position="417"/>
    </location>
</feature>
<evidence type="ECO:0000259" key="3">
    <source>
        <dbReference type="Pfam" id="PF20943"/>
    </source>
</evidence>
<evidence type="ECO:0000259" key="2">
    <source>
        <dbReference type="Pfam" id="PF16024"/>
    </source>
</evidence>
<dbReference type="OrthoDB" id="5935982at2"/>
<sequence length="417" mass="43941">MQTRNKLVLALCALGAALPALSATRALLPPQDGDMVPATLLPRTTVAPAAQAVAQPRVHVERQPVSVSWPLPRDAALQARPQPFARSSREYWTDVSATELQRGVELPLSAPGAVIRLSPGDGTGGRLQPSAVRLRLGSRTLGADQAASQLADAASLRAAGMAVPDATLVMKLRPELGSGTATLQAPTASGRYVVHVFEPQSAFSVTARADRDDLLVGQRLHLRVGMQEGERDRPLQAAGGFLRAPDGSTTLLDYRRQPDGSFAAEIAPAAVPATPGLWEVHSFTVGDDGQGHAVRRDTTTVFTAATPDARLDGAAEVRRAADRGLDVRLGVAAASASRYAASAVLYGRDAHGRMVPAAYAQSAAWLEPGNAALVLHYDAASLRGVGAPYELRDLRLQDQPAMGLVERRALALRFDAP</sequence>
<evidence type="ECO:0000313" key="5">
    <source>
        <dbReference type="Proteomes" id="UP000245812"/>
    </source>
</evidence>
<dbReference type="Pfam" id="PF16024">
    <property type="entry name" value="DUF4785_1st"/>
    <property type="match status" value="1"/>
</dbReference>
<keyword evidence="5" id="KW-1185">Reference proteome</keyword>
<dbReference type="Proteomes" id="UP000245812">
    <property type="component" value="Unassembled WGS sequence"/>
</dbReference>
<reference evidence="4 5" key="1">
    <citation type="submission" date="2018-05" db="EMBL/GenBank/DDBJ databases">
        <title>Genomic Encyclopedia of Type Strains, Phase IV (KMG-IV): sequencing the most valuable type-strain genomes for metagenomic binning, comparative biology and taxonomic classification.</title>
        <authorList>
            <person name="Goeker M."/>
        </authorList>
    </citation>
    <scope>NUCLEOTIDE SEQUENCE [LARGE SCALE GENOMIC DNA]</scope>
    <source>
        <strain evidence="4 5">DSM 14263</strain>
    </source>
</reference>
<feature type="domain" description="DUF4785" evidence="2">
    <location>
        <begin position="59"/>
        <end position="198"/>
    </location>
</feature>
<accession>A0A316I9R6</accession>
<feature type="domain" description="DUF4785" evidence="3">
    <location>
        <begin position="309"/>
        <end position="412"/>
    </location>
</feature>
<dbReference type="RefSeq" id="WP_109722917.1">
    <property type="nucleotide sequence ID" value="NZ_MSZV01000007.1"/>
</dbReference>
<feature type="signal peptide" evidence="1">
    <location>
        <begin position="1"/>
        <end position="22"/>
    </location>
</feature>
<dbReference type="AlphaFoldDB" id="A0A316I9R6"/>
<dbReference type="Pfam" id="PF20943">
    <property type="entry name" value="DUF4785_3rd"/>
    <property type="match status" value="1"/>
</dbReference>
<dbReference type="EMBL" id="QGHC01000004">
    <property type="protein sequence ID" value="PWK89795.1"/>
    <property type="molecule type" value="Genomic_DNA"/>
</dbReference>
<dbReference type="Gene3D" id="2.60.120.1370">
    <property type="match status" value="1"/>
</dbReference>